<dbReference type="Pfam" id="PF23811">
    <property type="entry name" value="DUF7183"/>
    <property type="match status" value="1"/>
</dbReference>
<gene>
    <name evidence="2" type="ORF">MASS_1538</name>
</gene>
<name>A0AB33A8Q4_9MYCO</name>
<evidence type="ECO:0000313" key="2">
    <source>
        <dbReference type="EMBL" id="AGM28140.1"/>
    </source>
</evidence>
<dbReference type="EMBL" id="CP004374">
    <property type="protein sequence ID" value="AGM28140.1"/>
    <property type="molecule type" value="Genomic_DNA"/>
</dbReference>
<accession>A0AB33A8Q4</accession>
<dbReference type="Proteomes" id="UP000013961">
    <property type="component" value="Chromosome"/>
</dbReference>
<dbReference type="KEGG" id="mabb:MASS_1538"/>
<sequence length="374" mass="41381">MKLEPTEAQRKAMALALARRVGRESYVEGDLDVVWHQIEAANSIPEGAPVGTIARRPDGEWLAERKVSQSTGAGRWVYLKLGYPSTEVSLEPHDADSWPVIYDPTKGVHTGAVINAETQSQIRDALDGSTAQQEPETCRICNGSGVGYGKVPGGWLETDCAACDATREAQQEPGESLARGLDDLAAGRVSRRDDYLEPQQEPALRERFPKQASAYVADPELAEVDDEPLPSGSLITPKPRQPRVVDRLGVDEQGSRWRDVIGDVWNWDECGWHCVAEYGQTSPVPYLAGETALHGPFKEILEPRVLQSLDCEEARDGTEWKFRLNGELRSLVYRNTRWRYGEVGDPIGSRCGIPDGHNFIREFAPYTEVLGDPS</sequence>
<protein>
    <recommendedName>
        <fullName evidence="1">DUF7183 domain-containing protein</fullName>
    </recommendedName>
</protein>
<evidence type="ECO:0000313" key="3">
    <source>
        <dbReference type="Proteomes" id="UP000013961"/>
    </source>
</evidence>
<evidence type="ECO:0000259" key="1">
    <source>
        <dbReference type="Pfam" id="PF23811"/>
    </source>
</evidence>
<reference evidence="2 3" key="1">
    <citation type="journal article" date="2013" name="Genome Announc.">
        <title>Complete Genome Sequence of Mycobacterium massiliense Clinical Strain Asan 50594, Belonging to the Type II Genotype.</title>
        <authorList>
            <person name="Kim B.J."/>
            <person name="Kim B.R."/>
            <person name="Hong S.H."/>
            <person name="Seok S.H."/>
            <person name="Kook Y.H."/>
            <person name="Kim B.J."/>
        </authorList>
    </citation>
    <scope>NUCLEOTIDE SEQUENCE [LARGE SCALE GENOMIC DNA]</scope>
    <source>
        <strain evidence="2 3">50594</strain>
    </source>
</reference>
<organism evidence="2 3">
    <name type="scientific">Mycobacteroides abscessus subsp. bolletii 50594</name>
    <dbReference type="NCBI Taxonomy" id="1303024"/>
    <lineage>
        <taxon>Bacteria</taxon>
        <taxon>Bacillati</taxon>
        <taxon>Actinomycetota</taxon>
        <taxon>Actinomycetes</taxon>
        <taxon>Mycobacteriales</taxon>
        <taxon>Mycobacteriaceae</taxon>
        <taxon>Mycobacteroides</taxon>
        <taxon>Mycobacteroides abscessus</taxon>
    </lineage>
</organism>
<dbReference type="RefSeq" id="WP_016342210.1">
    <property type="nucleotide sequence ID" value="NC_021282.1"/>
</dbReference>
<dbReference type="InterPro" id="IPR055607">
    <property type="entry name" value="DUF7183"/>
</dbReference>
<dbReference type="AlphaFoldDB" id="A0AB33A8Q4"/>
<proteinExistence type="predicted"/>
<feature type="domain" description="DUF7183" evidence="1">
    <location>
        <begin position="236"/>
        <end position="296"/>
    </location>
</feature>